<evidence type="ECO:0000313" key="2">
    <source>
        <dbReference type="Proteomes" id="UP000801864"/>
    </source>
</evidence>
<proteinExistence type="predicted"/>
<evidence type="ECO:0000313" key="1">
    <source>
        <dbReference type="EMBL" id="KAF3073544.1"/>
    </source>
</evidence>
<dbReference type="EMBL" id="QLNT01000006">
    <property type="protein sequence ID" value="KAF3073544.1"/>
    <property type="molecule type" value="Genomic_DNA"/>
</dbReference>
<dbReference type="Proteomes" id="UP000801864">
    <property type="component" value="Unassembled WGS sequence"/>
</dbReference>
<accession>A0A9P5CFH3</accession>
<protein>
    <submittedName>
        <fullName evidence="1">Uncharacterized protein</fullName>
    </submittedName>
</protein>
<reference evidence="1 2" key="1">
    <citation type="submission" date="2018-06" db="EMBL/GenBank/DDBJ databases">
        <title>Genome analysis of cellulolytic fungus Trichoderma lentiforme CFAM-422.</title>
        <authorList>
            <person name="Steindorff A.S."/>
            <person name="Formighieri E.F."/>
            <person name="Midorikawa G.E.O."/>
            <person name="Tamietti M.S."/>
            <person name="Ramos E.Z."/>
            <person name="Silva A.S."/>
            <person name="Bon E.P.S."/>
            <person name="Mendes T.D."/>
            <person name="Damaso M.C.T."/>
            <person name="Favaro L.C.L."/>
        </authorList>
    </citation>
    <scope>NUCLEOTIDE SEQUENCE [LARGE SCALE GENOMIC DNA]</scope>
    <source>
        <strain evidence="1 2">CFAM-422</strain>
    </source>
</reference>
<name>A0A9P5CFH3_9HYPO</name>
<dbReference type="AlphaFoldDB" id="A0A9P5CFH3"/>
<keyword evidence="2" id="KW-1185">Reference proteome</keyword>
<comment type="caution">
    <text evidence="1">The sequence shown here is derived from an EMBL/GenBank/DDBJ whole genome shotgun (WGS) entry which is preliminary data.</text>
</comment>
<gene>
    <name evidence="1" type="ORF">CFAM422_004469</name>
</gene>
<organism evidence="1 2">
    <name type="scientific">Trichoderma lentiforme</name>
    <dbReference type="NCBI Taxonomy" id="1567552"/>
    <lineage>
        <taxon>Eukaryota</taxon>
        <taxon>Fungi</taxon>
        <taxon>Dikarya</taxon>
        <taxon>Ascomycota</taxon>
        <taxon>Pezizomycotina</taxon>
        <taxon>Sordariomycetes</taxon>
        <taxon>Hypocreomycetidae</taxon>
        <taxon>Hypocreales</taxon>
        <taxon>Hypocreaceae</taxon>
        <taxon>Trichoderma</taxon>
    </lineage>
</organism>
<sequence length="81" mass="9296">MTRTRKWTTVVSVRYTTDTNTGWLAVYHQVIVAQWQRLAVLRTLAGTDKVVYEYLSYRVYGELIGLAYTLAYTLATVGFNP</sequence>